<dbReference type="Proteomes" id="UP000789739">
    <property type="component" value="Unassembled WGS sequence"/>
</dbReference>
<comment type="caution">
    <text evidence="1">The sequence shown here is derived from an EMBL/GenBank/DDBJ whole genome shotgun (WGS) entry which is preliminary data.</text>
</comment>
<sequence>AKTLLETMYIGGSDAKPNSSEIQGIKHILNRPKNDPIDFLPEDDIASMRDVFDVMDDNEILTRQLASGTDTYKQPVEGRSRDGGLRLAKWNVVVGLDVRRNGTVNKARFIDHITDESSI</sequence>
<evidence type="ECO:0000313" key="1">
    <source>
        <dbReference type="EMBL" id="CAG8562946.1"/>
    </source>
</evidence>
<reference evidence="1" key="1">
    <citation type="submission" date="2021-06" db="EMBL/GenBank/DDBJ databases">
        <authorList>
            <person name="Kallberg Y."/>
            <person name="Tangrot J."/>
            <person name="Rosling A."/>
        </authorList>
    </citation>
    <scope>NUCLEOTIDE SEQUENCE</scope>
    <source>
        <strain evidence="1">BR232B</strain>
    </source>
</reference>
<protein>
    <submittedName>
        <fullName evidence="1">11322_t:CDS:1</fullName>
    </submittedName>
</protein>
<keyword evidence="2" id="KW-1185">Reference proteome</keyword>
<dbReference type="EMBL" id="CAJVPI010000688">
    <property type="protein sequence ID" value="CAG8562946.1"/>
    <property type="molecule type" value="Genomic_DNA"/>
</dbReference>
<organism evidence="1 2">
    <name type="scientific">Paraglomus brasilianum</name>
    <dbReference type="NCBI Taxonomy" id="144538"/>
    <lineage>
        <taxon>Eukaryota</taxon>
        <taxon>Fungi</taxon>
        <taxon>Fungi incertae sedis</taxon>
        <taxon>Mucoromycota</taxon>
        <taxon>Glomeromycotina</taxon>
        <taxon>Glomeromycetes</taxon>
        <taxon>Paraglomerales</taxon>
        <taxon>Paraglomeraceae</taxon>
        <taxon>Paraglomus</taxon>
    </lineage>
</organism>
<dbReference type="AlphaFoldDB" id="A0A9N9BC17"/>
<proteinExistence type="predicted"/>
<gene>
    <name evidence="1" type="ORF">PBRASI_LOCUS5688</name>
</gene>
<evidence type="ECO:0000313" key="2">
    <source>
        <dbReference type="Proteomes" id="UP000789739"/>
    </source>
</evidence>
<accession>A0A9N9BC17</accession>
<feature type="non-terminal residue" evidence="1">
    <location>
        <position position="119"/>
    </location>
</feature>
<dbReference type="OrthoDB" id="2435285at2759"/>
<name>A0A9N9BC17_9GLOM</name>